<feature type="active site" description="Nucleophile" evidence="2">
    <location>
        <position position="12"/>
    </location>
</feature>
<dbReference type="InterPro" id="IPR036249">
    <property type="entry name" value="Thioredoxin-like_sf"/>
</dbReference>
<reference evidence="4 5" key="1">
    <citation type="submission" date="2018-05" db="EMBL/GenBank/DDBJ databases">
        <title>Zavarzinia sp. HR-AS.</title>
        <authorList>
            <person name="Lee Y."/>
            <person name="Jeon C.O."/>
        </authorList>
    </citation>
    <scope>NUCLEOTIDE SEQUENCE [LARGE SCALE GENOMIC DNA]</scope>
    <source>
        <strain evidence="4 5">HR-AS</strain>
    </source>
</reference>
<dbReference type="EMBL" id="QGLE01000004">
    <property type="protein sequence ID" value="PWR24338.1"/>
    <property type="molecule type" value="Genomic_DNA"/>
</dbReference>
<organism evidence="4 5">
    <name type="scientific">Zavarzinia aquatilis</name>
    <dbReference type="NCBI Taxonomy" id="2211142"/>
    <lineage>
        <taxon>Bacteria</taxon>
        <taxon>Pseudomonadati</taxon>
        <taxon>Pseudomonadota</taxon>
        <taxon>Alphaproteobacteria</taxon>
        <taxon>Rhodospirillales</taxon>
        <taxon>Zavarziniaceae</taxon>
        <taxon>Zavarzinia</taxon>
    </lineage>
</organism>
<dbReference type="GO" id="GO:0018845">
    <property type="term" value="F:2-hydroxychromene-2-carboxylate isomerase activity"/>
    <property type="evidence" value="ECO:0007669"/>
    <property type="project" value="UniProtKB-UniRule"/>
</dbReference>
<keyword evidence="5" id="KW-1185">Reference proteome</keyword>
<dbReference type="GO" id="GO:0016491">
    <property type="term" value="F:oxidoreductase activity"/>
    <property type="evidence" value="ECO:0007669"/>
    <property type="project" value="InterPro"/>
</dbReference>
<dbReference type="AlphaFoldDB" id="A0A317EB49"/>
<dbReference type="Gene3D" id="3.40.30.10">
    <property type="entry name" value="Glutaredoxin"/>
    <property type="match status" value="1"/>
</dbReference>
<dbReference type="SUPFAM" id="SSF52833">
    <property type="entry name" value="Thioredoxin-like"/>
    <property type="match status" value="1"/>
</dbReference>
<dbReference type="InterPro" id="IPR001853">
    <property type="entry name" value="DSBA-like_thioredoxin_dom"/>
</dbReference>
<comment type="catalytic activity">
    <reaction evidence="1">
        <text>2-hydroxychromene-2-carboxylate = (3E)-4-(2-hydroxyphenyl)-2-oxobut-3-enoate</text>
        <dbReference type="Rhea" id="RHEA:27401"/>
        <dbReference type="ChEBI" id="CHEBI:59350"/>
        <dbReference type="ChEBI" id="CHEBI:59353"/>
        <dbReference type="EC" id="5.99.1.4"/>
    </reaction>
</comment>
<evidence type="ECO:0000256" key="1">
    <source>
        <dbReference type="PIRNR" id="PIRNR006386"/>
    </source>
</evidence>
<dbReference type="RefSeq" id="WP_109905070.1">
    <property type="nucleotide sequence ID" value="NZ_QGLE01000004.1"/>
</dbReference>
<protein>
    <recommendedName>
        <fullName evidence="1">2-hydroxychromene-2-carboxylate isomerase</fullName>
        <ecNumber evidence="1">5.99.1.4</ecNumber>
    </recommendedName>
</protein>
<dbReference type="PANTHER" id="PTHR42943:SF2">
    <property type="entry name" value="GLUTATHIONE S-TRANSFERASE KAPPA 1"/>
    <property type="match status" value="1"/>
</dbReference>
<dbReference type="InterPro" id="IPR014440">
    <property type="entry name" value="HCCAis_GSTk"/>
</dbReference>
<evidence type="ECO:0000313" key="5">
    <source>
        <dbReference type="Proteomes" id="UP000245461"/>
    </source>
</evidence>
<accession>A0A317EB49</accession>
<dbReference type="Pfam" id="PF01323">
    <property type="entry name" value="DSBA"/>
    <property type="match status" value="1"/>
</dbReference>
<dbReference type="Proteomes" id="UP000245461">
    <property type="component" value="Unassembled WGS sequence"/>
</dbReference>
<dbReference type="InterPro" id="IPR051924">
    <property type="entry name" value="GST_Kappa/NadH"/>
</dbReference>
<evidence type="ECO:0000259" key="3">
    <source>
        <dbReference type="Pfam" id="PF01323"/>
    </source>
</evidence>
<evidence type="ECO:0000256" key="2">
    <source>
        <dbReference type="PIRSR" id="PIRSR006386-1"/>
    </source>
</evidence>
<comment type="caution">
    <text evidence="4">The sequence shown here is derived from an EMBL/GenBank/DDBJ whole genome shotgun (WGS) entry which is preliminary data.</text>
</comment>
<name>A0A317EB49_9PROT</name>
<proteinExistence type="inferred from homology"/>
<dbReference type="EC" id="5.99.1.4" evidence="1"/>
<comment type="similarity">
    <text evidence="1">Belongs to the GST superfamily. NadH family.</text>
</comment>
<keyword evidence="1" id="KW-0413">Isomerase</keyword>
<gene>
    <name evidence="4" type="ORF">DKG74_09515</name>
</gene>
<evidence type="ECO:0000313" key="4">
    <source>
        <dbReference type="EMBL" id="PWR24338.1"/>
    </source>
</evidence>
<sequence length="205" mass="22219">MTTIDFVFGASSRYSYLAVSQLPKLEAEFGVRFRWRPVTTIALVRQARGGGSTPFDGAPPAMQYDFKWRRQDAEAWAALYGIPFREPHGRLKYDAALLNLGCVAADVMGALQGFVPALQREIFVTDRAGEITQADIVAVARGAGLDPIAFATLIDDAGTRTAAQAIQDEAVAKGAFGVPTFLVDGKVIWGNDRIPLLKHHLATRA</sequence>
<feature type="domain" description="DSBA-like thioredoxin" evidence="3">
    <location>
        <begin position="3"/>
        <end position="202"/>
    </location>
</feature>
<dbReference type="PIRSF" id="PIRSF006386">
    <property type="entry name" value="HCCAis_GSTk"/>
    <property type="match status" value="1"/>
</dbReference>
<dbReference type="PANTHER" id="PTHR42943">
    <property type="entry name" value="GLUTATHIONE S-TRANSFERASE KAPPA"/>
    <property type="match status" value="1"/>
</dbReference>
<dbReference type="OrthoDB" id="5244108at2"/>